<proteinExistence type="predicted"/>
<name>R5VF80_9BACT</name>
<dbReference type="EMBL" id="CBAT010000043">
    <property type="protein sequence ID" value="CCZ86564.1"/>
    <property type="molecule type" value="Genomic_DNA"/>
</dbReference>
<sequence>MQPASVAEILITLGSGFRNQSVQFLVRFGSKLEIAFLQETVRHFYQLVRIVIVKVELERETFLQAGVGTEHLLHLVLVAGQDDNHIRVGFREHGEQGVNHLFPEIFRFLFRGNQGVGFVDEKYAAPGFLDGLPDVLFCLTDVFAHQLGAACLYSMSAGKESHLVIQLSDEFGHRRLSCTGIA</sequence>
<gene>
    <name evidence="1" type="ORF">BN536_01427</name>
</gene>
<dbReference type="Proteomes" id="UP000018372">
    <property type="component" value="Unassembled WGS sequence"/>
</dbReference>
<accession>R5VF80</accession>
<comment type="caution">
    <text evidence="1">The sequence shown here is derived from an EMBL/GenBank/DDBJ whole genome shotgun (WGS) entry which is preliminary data.</text>
</comment>
<organism evidence="1 2">
    <name type="scientific">Phocaeicola plebeius CAG:211</name>
    <dbReference type="NCBI Taxonomy" id="1263052"/>
    <lineage>
        <taxon>Bacteria</taxon>
        <taxon>Pseudomonadati</taxon>
        <taxon>Bacteroidota</taxon>
        <taxon>Bacteroidia</taxon>
        <taxon>Bacteroidales</taxon>
        <taxon>Bacteroidaceae</taxon>
        <taxon>Phocaeicola</taxon>
    </lineage>
</organism>
<protein>
    <submittedName>
        <fullName evidence="1">Uncharacterized protein</fullName>
    </submittedName>
</protein>
<reference evidence="1" key="1">
    <citation type="submission" date="2012-11" db="EMBL/GenBank/DDBJ databases">
        <title>Dependencies among metagenomic species, viruses, plasmids and units of genetic variation.</title>
        <authorList>
            <person name="Nielsen H.B."/>
            <person name="Almeida M."/>
            <person name="Juncker A.S."/>
            <person name="Rasmussen S."/>
            <person name="Li J."/>
            <person name="Sunagawa S."/>
            <person name="Plichta D."/>
            <person name="Gautier L."/>
            <person name="Le Chatelier E."/>
            <person name="Peletier E."/>
            <person name="Bonde I."/>
            <person name="Nielsen T."/>
            <person name="Manichanh C."/>
            <person name="Arumugam M."/>
            <person name="Batto J."/>
            <person name="Santos M.B.Q.D."/>
            <person name="Blom N."/>
            <person name="Borruel N."/>
            <person name="Burgdorf K.S."/>
            <person name="Boumezbeur F."/>
            <person name="Casellas F."/>
            <person name="Dore J."/>
            <person name="Guarner F."/>
            <person name="Hansen T."/>
            <person name="Hildebrand F."/>
            <person name="Kaas R.S."/>
            <person name="Kennedy S."/>
            <person name="Kristiansen K."/>
            <person name="Kultima J.R."/>
            <person name="Leonard P."/>
            <person name="Levenez F."/>
            <person name="Lund O."/>
            <person name="Moumen B."/>
            <person name="Le Paslier D."/>
            <person name="Pons N."/>
            <person name="Pedersen O."/>
            <person name="Prifti E."/>
            <person name="Qin J."/>
            <person name="Raes J."/>
            <person name="Tap J."/>
            <person name="Tims S."/>
            <person name="Ussery D.W."/>
            <person name="Yamada T."/>
            <person name="MetaHit consortium"/>
            <person name="Renault P."/>
            <person name="Sicheritz-Ponten T."/>
            <person name="Bork P."/>
            <person name="Wang J."/>
            <person name="Brunak S."/>
            <person name="Ehrlich S.D."/>
        </authorList>
    </citation>
    <scope>NUCLEOTIDE SEQUENCE [LARGE SCALE GENOMIC DNA]</scope>
</reference>
<evidence type="ECO:0000313" key="1">
    <source>
        <dbReference type="EMBL" id="CCZ86564.1"/>
    </source>
</evidence>
<dbReference type="AlphaFoldDB" id="R5VF80"/>
<evidence type="ECO:0000313" key="2">
    <source>
        <dbReference type="Proteomes" id="UP000018372"/>
    </source>
</evidence>